<dbReference type="InterPro" id="IPR007125">
    <property type="entry name" value="H2A/H2B/H3"/>
</dbReference>
<dbReference type="InterPro" id="IPR009072">
    <property type="entry name" value="Histone-fold"/>
</dbReference>
<evidence type="ECO:0000313" key="3">
    <source>
        <dbReference type="Proteomes" id="UP000038045"/>
    </source>
</evidence>
<feature type="compositionally biased region" description="Basic and acidic residues" evidence="1">
    <location>
        <begin position="71"/>
        <end position="85"/>
    </location>
</feature>
<sequence length="169" mass="19433">MSNLAFKFIGSENVSNSLNNNIANIELSDTTESSNSHKSSLYTTSNSTSRSSYAIKRLRVRTETPYSSESNQKEEEPTIKKNKPEEDNEIPRVAFNRLVKEILKEYTKGKIKHIQQEAINILQIASEKHIISNFKMFGLARDFRDAKTIQQRDMVFCRRIIEINNKGCI</sequence>
<protein>
    <submittedName>
        <fullName evidence="4">Histone domain-containing protein</fullName>
    </submittedName>
</protein>
<accession>A0A0N4ZYH5</accession>
<dbReference type="Gene3D" id="1.10.20.10">
    <property type="entry name" value="Histone, subunit A"/>
    <property type="match status" value="1"/>
</dbReference>
<keyword evidence="3" id="KW-1185">Reference proteome</keyword>
<feature type="domain" description="Core Histone H2A/H2B/H3" evidence="2">
    <location>
        <begin position="72"/>
        <end position="160"/>
    </location>
</feature>
<name>A0A0N4ZYH5_PARTI</name>
<proteinExistence type="predicted"/>
<evidence type="ECO:0000259" key="2">
    <source>
        <dbReference type="Pfam" id="PF00125"/>
    </source>
</evidence>
<dbReference type="AlphaFoldDB" id="A0A0N4ZYH5"/>
<reference evidence="4" key="1">
    <citation type="submission" date="2017-02" db="UniProtKB">
        <authorList>
            <consortium name="WormBaseParasite"/>
        </authorList>
    </citation>
    <scope>IDENTIFICATION</scope>
</reference>
<evidence type="ECO:0000256" key="1">
    <source>
        <dbReference type="SAM" id="MobiDB-lite"/>
    </source>
</evidence>
<feature type="region of interest" description="Disordered" evidence="1">
    <location>
        <begin position="61"/>
        <end position="87"/>
    </location>
</feature>
<dbReference type="Pfam" id="PF00125">
    <property type="entry name" value="Histone"/>
    <property type="match status" value="1"/>
</dbReference>
<dbReference type="WBParaSite" id="PTRK_0001384500.1">
    <property type="protein sequence ID" value="PTRK_0001384500.1"/>
    <property type="gene ID" value="PTRK_0001384500"/>
</dbReference>
<dbReference type="Proteomes" id="UP000038045">
    <property type="component" value="Unplaced"/>
</dbReference>
<dbReference type="GO" id="GO:0003677">
    <property type="term" value="F:DNA binding"/>
    <property type="evidence" value="ECO:0007669"/>
    <property type="project" value="InterPro"/>
</dbReference>
<organism evidence="3 4">
    <name type="scientific">Parastrongyloides trichosuri</name>
    <name type="common">Possum-specific nematode worm</name>
    <dbReference type="NCBI Taxonomy" id="131310"/>
    <lineage>
        <taxon>Eukaryota</taxon>
        <taxon>Metazoa</taxon>
        <taxon>Ecdysozoa</taxon>
        <taxon>Nematoda</taxon>
        <taxon>Chromadorea</taxon>
        <taxon>Rhabditida</taxon>
        <taxon>Tylenchina</taxon>
        <taxon>Panagrolaimomorpha</taxon>
        <taxon>Strongyloidoidea</taxon>
        <taxon>Strongyloididae</taxon>
        <taxon>Parastrongyloides</taxon>
    </lineage>
</organism>
<dbReference type="SUPFAM" id="SSF47113">
    <property type="entry name" value="Histone-fold"/>
    <property type="match status" value="1"/>
</dbReference>
<evidence type="ECO:0000313" key="4">
    <source>
        <dbReference type="WBParaSite" id="PTRK_0001384500.1"/>
    </source>
</evidence>
<dbReference type="GO" id="GO:0046982">
    <property type="term" value="F:protein heterodimerization activity"/>
    <property type="evidence" value="ECO:0007669"/>
    <property type="project" value="InterPro"/>
</dbReference>